<dbReference type="Gene3D" id="3.90.45.10">
    <property type="entry name" value="Peptide deformylase"/>
    <property type="match status" value="1"/>
</dbReference>
<evidence type="ECO:0000313" key="8">
    <source>
        <dbReference type="Proteomes" id="UP000032120"/>
    </source>
</evidence>
<feature type="binding site" evidence="6">
    <location>
        <position position="98"/>
    </location>
    <ligand>
        <name>Fe cation</name>
        <dbReference type="ChEBI" id="CHEBI:24875"/>
    </ligand>
</feature>
<keyword evidence="2 6" id="KW-0479">Metal-binding</keyword>
<keyword evidence="3 6" id="KW-0378">Hydrolase</keyword>
<comment type="caution">
    <text evidence="7">The sequence shown here is derived from an EMBL/GenBank/DDBJ whole genome shotgun (WGS) entry which is preliminary data.</text>
</comment>
<feature type="binding site" evidence="6">
    <location>
        <position position="140"/>
    </location>
    <ligand>
        <name>Fe cation</name>
        <dbReference type="ChEBI" id="CHEBI:24875"/>
    </ligand>
</feature>
<reference evidence="7 8" key="1">
    <citation type="submission" date="2015-01" db="EMBL/GenBank/DDBJ databases">
        <title>Draft genome sequence of Leucobacter komagatae strain VKM ST2845.</title>
        <authorList>
            <person name="Karlyshev A.V."/>
            <person name="Kudryashova E.B."/>
        </authorList>
    </citation>
    <scope>NUCLEOTIDE SEQUENCE [LARGE SCALE GENOMIC DNA]</scope>
    <source>
        <strain evidence="7 8">VKM ST2845</strain>
    </source>
</reference>
<name>A0A0D0IWD1_9MICO</name>
<dbReference type="PANTHER" id="PTHR10458:SF2">
    <property type="entry name" value="PEPTIDE DEFORMYLASE, MITOCHONDRIAL"/>
    <property type="match status" value="1"/>
</dbReference>
<dbReference type="HAMAP" id="MF_00163">
    <property type="entry name" value="Pep_deformylase"/>
    <property type="match status" value="1"/>
</dbReference>
<dbReference type="NCBIfam" id="TIGR00079">
    <property type="entry name" value="pept_deformyl"/>
    <property type="match status" value="1"/>
</dbReference>
<keyword evidence="5 6" id="KW-0408">Iron</keyword>
<evidence type="ECO:0000256" key="3">
    <source>
        <dbReference type="ARBA" id="ARBA00022801"/>
    </source>
</evidence>
<sequence>MAILPITICGEPVLHRKAAPVTEFDAKLRTLVDDMFETTVAAPGVGLAAPQVGIGQRLFVWMYEDQDEAPAEGVAINPELWIAPLEPGLPEDDEVEGCLSFPGERFALRRSPRALLRAQDIDGKPFEIEASGWFARIMQHEYDHLDGLLYVDRLVHPENRAAQKIARKRGWGVPGLSWLPGVDDLEGE</sequence>
<dbReference type="PRINTS" id="PR01576">
    <property type="entry name" value="PDEFORMYLASE"/>
</dbReference>
<feature type="active site" evidence="6">
    <location>
        <position position="141"/>
    </location>
</feature>
<keyword evidence="4 6" id="KW-0648">Protein biosynthesis</keyword>
<evidence type="ECO:0000256" key="5">
    <source>
        <dbReference type="ARBA" id="ARBA00023004"/>
    </source>
</evidence>
<comment type="catalytic activity">
    <reaction evidence="6">
        <text>N-terminal N-formyl-L-methionyl-[peptide] + H2O = N-terminal L-methionyl-[peptide] + formate</text>
        <dbReference type="Rhea" id="RHEA:24420"/>
        <dbReference type="Rhea" id="RHEA-COMP:10639"/>
        <dbReference type="Rhea" id="RHEA-COMP:10640"/>
        <dbReference type="ChEBI" id="CHEBI:15377"/>
        <dbReference type="ChEBI" id="CHEBI:15740"/>
        <dbReference type="ChEBI" id="CHEBI:49298"/>
        <dbReference type="ChEBI" id="CHEBI:64731"/>
        <dbReference type="EC" id="3.5.1.88"/>
    </reaction>
</comment>
<dbReference type="AlphaFoldDB" id="A0A0D0IWD1"/>
<feature type="binding site" evidence="6">
    <location>
        <position position="144"/>
    </location>
    <ligand>
        <name>Fe cation</name>
        <dbReference type="ChEBI" id="CHEBI:24875"/>
    </ligand>
</feature>
<dbReference type="GO" id="GO:0006412">
    <property type="term" value="P:translation"/>
    <property type="evidence" value="ECO:0007669"/>
    <property type="project" value="UniProtKB-UniRule"/>
</dbReference>
<dbReference type="Proteomes" id="UP000032120">
    <property type="component" value="Unassembled WGS sequence"/>
</dbReference>
<dbReference type="Pfam" id="PF01327">
    <property type="entry name" value="Pep_deformylase"/>
    <property type="match status" value="1"/>
</dbReference>
<dbReference type="InterPro" id="IPR023635">
    <property type="entry name" value="Peptide_deformylase"/>
</dbReference>
<dbReference type="PIRSF" id="PIRSF004749">
    <property type="entry name" value="Pep_def"/>
    <property type="match status" value="1"/>
</dbReference>
<dbReference type="PANTHER" id="PTHR10458">
    <property type="entry name" value="PEPTIDE DEFORMYLASE"/>
    <property type="match status" value="1"/>
</dbReference>
<protein>
    <recommendedName>
        <fullName evidence="6">Peptide deformylase</fullName>
        <shortName evidence="6">PDF</shortName>
        <ecNumber evidence="6">3.5.1.88</ecNumber>
    </recommendedName>
    <alternativeName>
        <fullName evidence="6">Polypeptide deformylase</fullName>
    </alternativeName>
</protein>
<dbReference type="GO" id="GO:0042586">
    <property type="term" value="F:peptide deformylase activity"/>
    <property type="evidence" value="ECO:0007669"/>
    <property type="project" value="UniProtKB-UniRule"/>
</dbReference>
<comment type="function">
    <text evidence="6">Removes the formyl group from the N-terminal Met of newly synthesized proteins. Requires at least a dipeptide for an efficient rate of reaction. N-terminal L-methionine is a prerequisite for activity but the enzyme has broad specificity at other positions.</text>
</comment>
<proteinExistence type="inferred from homology"/>
<dbReference type="GO" id="GO:0046872">
    <property type="term" value="F:metal ion binding"/>
    <property type="evidence" value="ECO:0007669"/>
    <property type="project" value="UniProtKB-KW"/>
</dbReference>
<dbReference type="CDD" id="cd00487">
    <property type="entry name" value="Pep_deformylase"/>
    <property type="match status" value="1"/>
</dbReference>
<dbReference type="EC" id="3.5.1.88" evidence="6"/>
<evidence type="ECO:0000256" key="2">
    <source>
        <dbReference type="ARBA" id="ARBA00022723"/>
    </source>
</evidence>
<evidence type="ECO:0000256" key="4">
    <source>
        <dbReference type="ARBA" id="ARBA00022917"/>
    </source>
</evidence>
<organism evidence="7 8">
    <name type="scientific">Leucobacter komagatae</name>
    <dbReference type="NCBI Taxonomy" id="55969"/>
    <lineage>
        <taxon>Bacteria</taxon>
        <taxon>Bacillati</taxon>
        <taxon>Actinomycetota</taxon>
        <taxon>Actinomycetes</taxon>
        <taxon>Micrococcales</taxon>
        <taxon>Microbacteriaceae</taxon>
        <taxon>Leucobacter</taxon>
    </lineage>
</organism>
<gene>
    <name evidence="6" type="primary">def</name>
    <name evidence="7" type="ORF">SD72_01410</name>
</gene>
<evidence type="ECO:0000256" key="6">
    <source>
        <dbReference type="HAMAP-Rule" id="MF_00163"/>
    </source>
</evidence>
<dbReference type="InterPro" id="IPR036821">
    <property type="entry name" value="Peptide_deformylase_sf"/>
</dbReference>
<dbReference type="RefSeq" id="WP_042542611.1">
    <property type="nucleotide sequence ID" value="NZ_JXSQ01000001.1"/>
</dbReference>
<accession>A0A0D0IWD1</accession>
<comment type="similarity">
    <text evidence="1 6">Belongs to the polypeptide deformylase family.</text>
</comment>
<evidence type="ECO:0000256" key="1">
    <source>
        <dbReference type="ARBA" id="ARBA00010759"/>
    </source>
</evidence>
<dbReference type="NCBIfam" id="NF001159">
    <property type="entry name" value="PRK00150.1-3"/>
    <property type="match status" value="1"/>
</dbReference>
<dbReference type="SUPFAM" id="SSF56420">
    <property type="entry name" value="Peptide deformylase"/>
    <property type="match status" value="1"/>
</dbReference>
<evidence type="ECO:0000313" key="7">
    <source>
        <dbReference type="EMBL" id="KIP53853.1"/>
    </source>
</evidence>
<comment type="cofactor">
    <cofactor evidence="6">
        <name>Fe(2+)</name>
        <dbReference type="ChEBI" id="CHEBI:29033"/>
    </cofactor>
    <text evidence="6">Binds 1 Fe(2+) ion.</text>
</comment>
<dbReference type="OrthoDB" id="9804313at2"/>
<keyword evidence="8" id="KW-1185">Reference proteome</keyword>
<dbReference type="EMBL" id="JXSQ01000001">
    <property type="protein sequence ID" value="KIP53853.1"/>
    <property type="molecule type" value="Genomic_DNA"/>
</dbReference>